<evidence type="ECO:0000259" key="3">
    <source>
        <dbReference type="Pfam" id="PF25390"/>
    </source>
</evidence>
<dbReference type="PANTHER" id="PTHR22870">
    <property type="entry name" value="REGULATOR OF CHROMOSOME CONDENSATION"/>
    <property type="match status" value="1"/>
</dbReference>
<evidence type="ECO:0000313" key="4">
    <source>
        <dbReference type="EMBL" id="CAK7922762.1"/>
    </source>
</evidence>
<feature type="domain" description="RCC1-like" evidence="3">
    <location>
        <begin position="5"/>
        <end position="401"/>
    </location>
</feature>
<dbReference type="SUPFAM" id="SSF50985">
    <property type="entry name" value="RCC1/BLIP-II"/>
    <property type="match status" value="1"/>
</dbReference>
<dbReference type="PRINTS" id="PR00633">
    <property type="entry name" value="RCCNDNSATION"/>
</dbReference>
<name>A0AAV1TNV8_9STRA</name>
<evidence type="ECO:0000256" key="1">
    <source>
        <dbReference type="ARBA" id="ARBA00022737"/>
    </source>
</evidence>
<sequence length="409" mass="44153">MEKRLYAWGSGGTGQLGLGTKDDHTLPQRWTHSDQVVVEVESVTSGGCHSAGISSDGRLFLWGSDDRGQLGRTALEPGRTFVDVPIQHVACIPRNSVQKTKLVACGWWNTLAVISSNADDDDSQTDQVFSWGSNDHCQLGRKRNAGGCKAAQIRHLSLRLQVSSIACGWKHCLLATAEGDAFAWGSGRHGQLGLGTCTLVTDIPLRVDALKSVSVSDVFCGWEHSVFRTSSGEVFTCGNNRHGQLGVCETLTSISSETPCEKQKHICGSPLRVLDPHNSVEGLRTIHVSCGWHFVMCLTERGELLTWGKGSHGQLGLGRFESASEPQVVVFPHTVRQIACGSEHAMVVTEEGDLYTCGWGEHGNLGHGDRNNHATLKMVEFFQHTDQAVTRAVAGGAVSLAVTSAHKHK</sequence>
<accession>A0AAV1TNV8</accession>
<comment type="caution">
    <text evidence="4">The sequence shown here is derived from an EMBL/GenBank/DDBJ whole genome shotgun (WGS) entry which is preliminary data.</text>
</comment>
<dbReference type="InterPro" id="IPR058923">
    <property type="entry name" value="RCC1-like_dom"/>
</dbReference>
<dbReference type="PANTHER" id="PTHR22870:SF360">
    <property type="entry name" value="ULTRAVIOLET-B RECEPTOR UVR8"/>
    <property type="match status" value="1"/>
</dbReference>
<dbReference type="PROSITE" id="PS00626">
    <property type="entry name" value="RCC1_2"/>
    <property type="match status" value="2"/>
</dbReference>
<dbReference type="AlphaFoldDB" id="A0AAV1TNV8"/>
<dbReference type="Proteomes" id="UP001162060">
    <property type="component" value="Unassembled WGS sequence"/>
</dbReference>
<dbReference type="InterPro" id="IPR051210">
    <property type="entry name" value="Ub_ligase/GEF_domain"/>
</dbReference>
<proteinExistence type="predicted"/>
<feature type="repeat" description="RCC1" evidence="2">
    <location>
        <begin position="3"/>
        <end position="56"/>
    </location>
</feature>
<keyword evidence="1" id="KW-0677">Repeat</keyword>
<dbReference type="Gene3D" id="2.130.10.30">
    <property type="entry name" value="Regulator of chromosome condensation 1/beta-lactamase-inhibitor protein II"/>
    <property type="match status" value="3"/>
</dbReference>
<feature type="repeat" description="RCC1" evidence="2">
    <location>
        <begin position="57"/>
        <end position="116"/>
    </location>
</feature>
<dbReference type="EMBL" id="CAKLBY020000066">
    <property type="protein sequence ID" value="CAK7922762.1"/>
    <property type="molecule type" value="Genomic_DNA"/>
</dbReference>
<evidence type="ECO:0000256" key="2">
    <source>
        <dbReference type="PROSITE-ProRule" id="PRU00235"/>
    </source>
</evidence>
<gene>
    <name evidence="4" type="ORF">PM001_LOCUS7933</name>
</gene>
<feature type="repeat" description="RCC1" evidence="2">
    <location>
        <begin position="126"/>
        <end position="178"/>
    </location>
</feature>
<protein>
    <recommendedName>
        <fullName evidence="3">RCC1-like domain-containing protein</fullName>
    </recommendedName>
</protein>
<evidence type="ECO:0000313" key="5">
    <source>
        <dbReference type="Proteomes" id="UP001162060"/>
    </source>
</evidence>
<feature type="repeat" description="RCC1" evidence="2">
    <location>
        <begin position="232"/>
        <end position="301"/>
    </location>
</feature>
<reference evidence="4" key="1">
    <citation type="submission" date="2024-01" db="EMBL/GenBank/DDBJ databases">
        <authorList>
            <person name="Webb A."/>
        </authorList>
    </citation>
    <scope>NUCLEOTIDE SEQUENCE</scope>
    <source>
        <strain evidence="4">Pm1</strain>
    </source>
</reference>
<dbReference type="InterPro" id="IPR009091">
    <property type="entry name" value="RCC1/BLIP-II"/>
</dbReference>
<dbReference type="PROSITE" id="PS50012">
    <property type="entry name" value="RCC1_3"/>
    <property type="match status" value="7"/>
</dbReference>
<dbReference type="InterPro" id="IPR000408">
    <property type="entry name" value="Reg_chr_condens"/>
</dbReference>
<organism evidence="4 5">
    <name type="scientific">Peronospora matthiolae</name>
    <dbReference type="NCBI Taxonomy" id="2874970"/>
    <lineage>
        <taxon>Eukaryota</taxon>
        <taxon>Sar</taxon>
        <taxon>Stramenopiles</taxon>
        <taxon>Oomycota</taxon>
        <taxon>Peronosporomycetes</taxon>
        <taxon>Peronosporales</taxon>
        <taxon>Peronosporaceae</taxon>
        <taxon>Peronospora</taxon>
    </lineage>
</organism>
<feature type="repeat" description="RCC1" evidence="2">
    <location>
        <begin position="352"/>
        <end position="405"/>
    </location>
</feature>
<feature type="repeat" description="RCC1" evidence="2">
    <location>
        <begin position="302"/>
        <end position="351"/>
    </location>
</feature>
<dbReference type="Pfam" id="PF25390">
    <property type="entry name" value="WD40_RLD"/>
    <property type="match status" value="1"/>
</dbReference>
<feature type="repeat" description="RCC1" evidence="2">
    <location>
        <begin position="179"/>
        <end position="231"/>
    </location>
</feature>